<sequence>MIKNILIVDPLHDSAIEYLSERYHVRVEMHPQHEHFVELVKDTDVIVLRSGVQLNKAVLSAAEQLKLIVRAGNGLDNIDQDFARSKGVSVLNIPHASVVSVAEHTFALMLSLARHVPKASGWLKDGIWAKAQLSGFELNEKTLGIVGMGRIGLQVAKRAKAFNMDVLATVANDSTERRIELHEQGVGVTSLDELLTKADIICLHVPLTAQTEQLIDAQKMRLMKSTAVLINMARGGVVDEHALYQALQSKRIAGAASDVFAQERTHSPLFELDNFIGTPHIGAMTEDVQRHIGNQVIEFIETYEADGDQR</sequence>
<reference evidence="7 8" key="1">
    <citation type="submission" date="2016-10" db="EMBL/GenBank/DDBJ databases">
        <title>Pseudoalteromonas amylolytica sp. nov., isolated from the surface seawater.</title>
        <authorList>
            <person name="Wu Y.-H."/>
            <person name="Cheng H."/>
            <person name="Jin X.-B."/>
            <person name="Wang C.-S."/>
            <person name="Xu X.-W."/>
        </authorList>
    </citation>
    <scope>NUCLEOTIDE SEQUENCE [LARGE SCALE GENOMIC DNA]</scope>
    <source>
        <strain evidence="7 8">JCM 12483</strain>
    </source>
</reference>
<dbReference type="InterPro" id="IPR050857">
    <property type="entry name" value="D-2-hydroxyacid_DH"/>
</dbReference>
<evidence type="ECO:0000259" key="6">
    <source>
        <dbReference type="Pfam" id="PF02826"/>
    </source>
</evidence>
<dbReference type="PROSITE" id="PS00671">
    <property type="entry name" value="D_2_HYDROXYACID_DH_3"/>
    <property type="match status" value="1"/>
</dbReference>
<dbReference type="InterPro" id="IPR006139">
    <property type="entry name" value="D-isomer_2_OHA_DH_cat_dom"/>
</dbReference>
<keyword evidence="3" id="KW-0520">NAD</keyword>
<feature type="domain" description="D-isomer specific 2-hydroxyacid dehydrogenase NAD-binding" evidence="6">
    <location>
        <begin position="106"/>
        <end position="282"/>
    </location>
</feature>
<evidence type="ECO:0000256" key="4">
    <source>
        <dbReference type="RuleBase" id="RU003719"/>
    </source>
</evidence>
<feature type="domain" description="D-isomer specific 2-hydroxyacid dehydrogenase catalytic" evidence="5">
    <location>
        <begin position="5"/>
        <end position="305"/>
    </location>
</feature>
<dbReference type="FunFam" id="3.40.50.720:FF:000203">
    <property type="entry name" value="D-3-phosphoglycerate dehydrogenase (SerA)"/>
    <property type="match status" value="1"/>
</dbReference>
<dbReference type="Pfam" id="PF02826">
    <property type="entry name" value="2-Hacid_dh_C"/>
    <property type="match status" value="1"/>
</dbReference>
<dbReference type="PROSITE" id="PS00670">
    <property type="entry name" value="D_2_HYDROXYACID_DH_2"/>
    <property type="match status" value="1"/>
</dbReference>
<dbReference type="PANTHER" id="PTHR42789:SF1">
    <property type="entry name" value="D-ISOMER SPECIFIC 2-HYDROXYACID DEHYDROGENASE FAMILY PROTEIN (AFU_ORTHOLOGUE AFUA_6G10090)"/>
    <property type="match status" value="1"/>
</dbReference>
<proteinExistence type="inferred from homology"/>
<organism evidence="7 8">
    <name type="scientific">Pseudoalteromonas byunsanensis</name>
    <dbReference type="NCBI Taxonomy" id="327939"/>
    <lineage>
        <taxon>Bacteria</taxon>
        <taxon>Pseudomonadati</taxon>
        <taxon>Pseudomonadota</taxon>
        <taxon>Gammaproteobacteria</taxon>
        <taxon>Alteromonadales</taxon>
        <taxon>Pseudoalteromonadaceae</taxon>
        <taxon>Pseudoalteromonas</taxon>
    </lineage>
</organism>
<dbReference type="STRING" id="327939.BIW53_10715"/>
<name>A0A1S1N772_9GAMM</name>
<dbReference type="PANTHER" id="PTHR42789">
    <property type="entry name" value="D-ISOMER SPECIFIC 2-HYDROXYACID DEHYDROGENASE FAMILY PROTEIN (AFU_ORTHOLOGUE AFUA_6G10090)"/>
    <property type="match status" value="1"/>
</dbReference>
<evidence type="ECO:0000313" key="8">
    <source>
        <dbReference type="Proteomes" id="UP000180253"/>
    </source>
</evidence>
<comment type="similarity">
    <text evidence="1 4">Belongs to the D-isomer specific 2-hydroxyacid dehydrogenase family.</text>
</comment>
<dbReference type="GO" id="GO:0016616">
    <property type="term" value="F:oxidoreductase activity, acting on the CH-OH group of donors, NAD or NADP as acceptor"/>
    <property type="evidence" value="ECO:0007669"/>
    <property type="project" value="InterPro"/>
</dbReference>
<evidence type="ECO:0000256" key="1">
    <source>
        <dbReference type="ARBA" id="ARBA00005854"/>
    </source>
</evidence>
<evidence type="ECO:0000313" key="7">
    <source>
        <dbReference type="EMBL" id="OHU95189.1"/>
    </source>
</evidence>
<keyword evidence="8" id="KW-1185">Reference proteome</keyword>
<evidence type="ECO:0008006" key="9">
    <source>
        <dbReference type="Google" id="ProtNLM"/>
    </source>
</evidence>
<dbReference type="Proteomes" id="UP000180253">
    <property type="component" value="Unassembled WGS sequence"/>
</dbReference>
<keyword evidence="2 4" id="KW-0560">Oxidoreductase</keyword>
<dbReference type="InterPro" id="IPR036291">
    <property type="entry name" value="NAD(P)-bd_dom_sf"/>
</dbReference>
<gene>
    <name evidence="7" type="ORF">BIW53_10715</name>
</gene>
<evidence type="ECO:0000256" key="2">
    <source>
        <dbReference type="ARBA" id="ARBA00023002"/>
    </source>
</evidence>
<dbReference type="Gene3D" id="3.40.50.720">
    <property type="entry name" value="NAD(P)-binding Rossmann-like Domain"/>
    <property type="match status" value="2"/>
</dbReference>
<comment type="caution">
    <text evidence="7">The sequence shown here is derived from an EMBL/GenBank/DDBJ whole genome shotgun (WGS) entry which is preliminary data.</text>
</comment>
<dbReference type="Pfam" id="PF00389">
    <property type="entry name" value="2-Hacid_dh"/>
    <property type="match status" value="1"/>
</dbReference>
<evidence type="ECO:0000259" key="5">
    <source>
        <dbReference type="Pfam" id="PF00389"/>
    </source>
</evidence>
<evidence type="ECO:0000256" key="3">
    <source>
        <dbReference type="ARBA" id="ARBA00023027"/>
    </source>
</evidence>
<dbReference type="SUPFAM" id="SSF51735">
    <property type="entry name" value="NAD(P)-binding Rossmann-fold domains"/>
    <property type="match status" value="1"/>
</dbReference>
<dbReference type="EMBL" id="MNAN01000031">
    <property type="protein sequence ID" value="OHU95189.1"/>
    <property type="molecule type" value="Genomic_DNA"/>
</dbReference>
<dbReference type="GO" id="GO:0051287">
    <property type="term" value="F:NAD binding"/>
    <property type="evidence" value="ECO:0007669"/>
    <property type="project" value="InterPro"/>
</dbReference>
<dbReference type="RefSeq" id="WP_070991873.1">
    <property type="nucleotide sequence ID" value="NZ_CBCSHD010000002.1"/>
</dbReference>
<dbReference type="InterPro" id="IPR006140">
    <property type="entry name" value="D-isomer_DH_NAD-bd"/>
</dbReference>
<protein>
    <recommendedName>
        <fullName evidence="9">3-phosphoglycerate dehydrogenase</fullName>
    </recommendedName>
</protein>
<accession>A0A1S1N772</accession>
<dbReference type="SUPFAM" id="SSF52283">
    <property type="entry name" value="Formate/glycerate dehydrogenase catalytic domain-like"/>
    <property type="match status" value="1"/>
</dbReference>
<dbReference type="OrthoDB" id="9805416at2"/>
<dbReference type="AlphaFoldDB" id="A0A1S1N772"/>
<dbReference type="InterPro" id="IPR029753">
    <property type="entry name" value="D-isomer_DH_CS"/>
</dbReference>